<protein>
    <submittedName>
        <fullName evidence="1">Uncharacterized protein</fullName>
    </submittedName>
</protein>
<comment type="caution">
    <text evidence="1">The sequence shown here is derived from an EMBL/GenBank/DDBJ whole genome shotgun (WGS) entry which is preliminary data.</text>
</comment>
<evidence type="ECO:0000313" key="1">
    <source>
        <dbReference type="EMBL" id="GAH57010.1"/>
    </source>
</evidence>
<dbReference type="AlphaFoldDB" id="X1HJ02"/>
<sequence>MKDTVLVLCLVITGLLMQGEANALVLADSVADWQAAVADDSVVSQGEFNWEYGYISNFTGAGGVFFGWHQNSFYWESSSGIDIFWPAGEMPPDIAWGEGGDATGCRPPMSWIDGEYAWAGSDTDKWAAVRRWTSDYTGLIKISGNIGRYFDTSVVTGWDIDFSVALNADMPGAPVIYTKYIT</sequence>
<proteinExistence type="predicted"/>
<accession>X1HJ02</accession>
<name>X1HJ02_9ZZZZ</name>
<gene>
    <name evidence="1" type="ORF">S03H2_34601</name>
</gene>
<dbReference type="EMBL" id="BARU01021125">
    <property type="protein sequence ID" value="GAH57010.1"/>
    <property type="molecule type" value="Genomic_DNA"/>
</dbReference>
<reference evidence="1" key="1">
    <citation type="journal article" date="2014" name="Front. Microbiol.">
        <title>High frequency of phylogenetically diverse reductive dehalogenase-homologous genes in deep subseafloor sedimentary metagenomes.</title>
        <authorList>
            <person name="Kawai M."/>
            <person name="Futagami T."/>
            <person name="Toyoda A."/>
            <person name="Takaki Y."/>
            <person name="Nishi S."/>
            <person name="Hori S."/>
            <person name="Arai W."/>
            <person name="Tsubouchi T."/>
            <person name="Morono Y."/>
            <person name="Uchiyama I."/>
            <person name="Ito T."/>
            <person name="Fujiyama A."/>
            <person name="Inagaki F."/>
            <person name="Takami H."/>
        </authorList>
    </citation>
    <scope>NUCLEOTIDE SEQUENCE</scope>
    <source>
        <strain evidence="1">Expedition CK06-06</strain>
    </source>
</reference>
<organism evidence="1">
    <name type="scientific">marine sediment metagenome</name>
    <dbReference type="NCBI Taxonomy" id="412755"/>
    <lineage>
        <taxon>unclassified sequences</taxon>
        <taxon>metagenomes</taxon>
        <taxon>ecological metagenomes</taxon>
    </lineage>
</organism>